<evidence type="ECO:0000256" key="1">
    <source>
        <dbReference type="ARBA" id="ARBA00006576"/>
    </source>
</evidence>
<evidence type="ECO:0000313" key="7">
    <source>
        <dbReference type="Proteomes" id="UP000769766"/>
    </source>
</evidence>
<dbReference type="GO" id="GO:0052717">
    <property type="term" value="F:tRNA-specific adenosine-34 deaminase activity"/>
    <property type="evidence" value="ECO:0007669"/>
    <property type="project" value="UniProtKB-EC"/>
</dbReference>
<dbReference type="PROSITE" id="PS51747">
    <property type="entry name" value="CYT_DCMP_DEAMINASES_2"/>
    <property type="match status" value="1"/>
</dbReference>
<comment type="caution">
    <text evidence="6">The sequence shown here is derived from an EMBL/GenBank/DDBJ whole genome shotgun (WGS) entry which is preliminary data.</text>
</comment>
<dbReference type="InterPro" id="IPR015517">
    <property type="entry name" value="dCMP_deaminase-rel"/>
</dbReference>
<dbReference type="InterPro" id="IPR016193">
    <property type="entry name" value="Cytidine_deaminase-like"/>
</dbReference>
<dbReference type="GO" id="GO:0008270">
    <property type="term" value="F:zinc ion binding"/>
    <property type="evidence" value="ECO:0007669"/>
    <property type="project" value="InterPro"/>
</dbReference>
<comment type="similarity">
    <text evidence="1">Belongs to the cytidine and deoxycytidylate deaminase family.</text>
</comment>
<evidence type="ECO:0000256" key="2">
    <source>
        <dbReference type="ARBA" id="ARBA00022723"/>
    </source>
</evidence>
<evidence type="ECO:0000313" key="6">
    <source>
        <dbReference type="EMBL" id="MBI2875360.1"/>
    </source>
</evidence>
<dbReference type="PROSITE" id="PS00903">
    <property type="entry name" value="CYT_DCMP_DEAMINASES_1"/>
    <property type="match status" value="1"/>
</dbReference>
<protein>
    <submittedName>
        <fullName evidence="6">Cytidine deaminase</fullName>
    </submittedName>
</protein>
<dbReference type="InterPro" id="IPR002125">
    <property type="entry name" value="CMP_dCMP_dom"/>
</dbReference>
<accession>A0A932CL18</accession>
<feature type="non-terminal residue" evidence="6">
    <location>
        <position position="1"/>
    </location>
</feature>
<dbReference type="PANTHER" id="PTHR11086:SF18">
    <property type="entry name" value="DEOXYCYTIDYLATE DEAMINASE"/>
    <property type="match status" value="1"/>
</dbReference>
<dbReference type="PANTHER" id="PTHR11086">
    <property type="entry name" value="DEOXYCYTIDYLATE DEAMINASE-RELATED"/>
    <property type="match status" value="1"/>
</dbReference>
<keyword evidence="2" id="KW-0479">Metal-binding</keyword>
<name>A0A932CL18_UNCTE</name>
<evidence type="ECO:0000256" key="3">
    <source>
        <dbReference type="ARBA" id="ARBA00022801"/>
    </source>
</evidence>
<keyword evidence="4" id="KW-0862">Zinc</keyword>
<evidence type="ECO:0000256" key="4">
    <source>
        <dbReference type="ARBA" id="ARBA00022833"/>
    </source>
</evidence>
<dbReference type="EMBL" id="JACPRF010000019">
    <property type="protein sequence ID" value="MBI2875360.1"/>
    <property type="molecule type" value="Genomic_DNA"/>
</dbReference>
<keyword evidence="3" id="KW-0378">Hydrolase</keyword>
<dbReference type="GO" id="GO:0005737">
    <property type="term" value="C:cytoplasm"/>
    <property type="evidence" value="ECO:0007669"/>
    <property type="project" value="TreeGrafter"/>
</dbReference>
<dbReference type="InterPro" id="IPR016192">
    <property type="entry name" value="APOBEC/CMP_deaminase_Zn-bd"/>
</dbReference>
<dbReference type="AlphaFoldDB" id="A0A932CL18"/>
<dbReference type="Gene3D" id="3.40.140.10">
    <property type="entry name" value="Cytidine Deaminase, domain 2"/>
    <property type="match status" value="1"/>
</dbReference>
<proteinExistence type="inferred from homology"/>
<sequence>LHAEQNAILQAALHGVSVKEAVLYCTHHPCSLCAKMLVNAGVRKILYAQGYPDPLASEILEEAQLERLRLSIGEGEEG</sequence>
<organism evidence="6 7">
    <name type="scientific">Tectimicrobiota bacterium</name>
    <dbReference type="NCBI Taxonomy" id="2528274"/>
    <lineage>
        <taxon>Bacteria</taxon>
        <taxon>Pseudomonadati</taxon>
        <taxon>Nitrospinota/Tectimicrobiota group</taxon>
        <taxon>Candidatus Tectimicrobiota</taxon>
    </lineage>
</organism>
<gene>
    <name evidence="6" type="ORF">HYY20_00595</name>
</gene>
<dbReference type="GO" id="GO:0002100">
    <property type="term" value="P:tRNA wobble adenosine to inosine editing"/>
    <property type="evidence" value="ECO:0007669"/>
    <property type="project" value="InterPro"/>
</dbReference>
<dbReference type="GO" id="GO:0004132">
    <property type="term" value="F:dCMP deaminase activity"/>
    <property type="evidence" value="ECO:0007669"/>
    <property type="project" value="TreeGrafter"/>
</dbReference>
<dbReference type="SUPFAM" id="SSF53927">
    <property type="entry name" value="Cytidine deaminase-like"/>
    <property type="match status" value="1"/>
</dbReference>
<feature type="domain" description="CMP/dCMP-type deaminase" evidence="5">
    <location>
        <begin position="1"/>
        <end position="60"/>
    </location>
</feature>
<reference evidence="6" key="1">
    <citation type="submission" date="2020-07" db="EMBL/GenBank/DDBJ databases">
        <title>Huge and variable diversity of episymbiotic CPR bacteria and DPANN archaea in groundwater ecosystems.</title>
        <authorList>
            <person name="He C.Y."/>
            <person name="Keren R."/>
            <person name="Whittaker M."/>
            <person name="Farag I.F."/>
            <person name="Doudna J."/>
            <person name="Cate J.H.D."/>
            <person name="Banfield J.F."/>
        </authorList>
    </citation>
    <scope>NUCLEOTIDE SEQUENCE</scope>
    <source>
        <strain evidence="6">NC_groundwater_672_Ag_B-0.1um_62_36</strain>
    </source>
</reference>
<dbReference type="Proteomes" id="UP000769766">
    <property type="component" value="Unassembled WGS sequence"/>
</dbReference>
<dbReference type="Pfam" id="PF14437">
    <property type="entry name" value="MafB19-deam"/>
    <property type="match status" value="1"/>
</dbReference>
<evidence type="ECO:0000259" key="5">
    <source>
        <dbReference type="PROSITE" id="PS51747"/>
    </source>
</evidence>
<dbReference type="InterPro" id="IPR058535">
    <property type="entry name" value="MafB19-deam"/>
</dbReference>